<evidence type="ECO:0000313" key="1">
    <source>
        <dbReference type="EMBL" id="CAG9933754.1"/>
    </source>
</evidence>
<reference evidence="1 2" key="1">
    <citation type="submission" date="2021-10" db="EMBL/GenBank/DDBJ databases">
        <authorList>
            <person name="Koch H."/>
        </authorList>
    </citation>
    <scope>NUCLEOTIDE SEQUENCE [LARGE SCALE GENOMIC DNA]</scope>
    <source>
        <strain evidence="1">6680</strain>
    </source>
</reference>
<protein>
    <submittedName>
        <fullName evidence="1">Uncharacterized protein</fullName>
    </submittedName>
</protein>
<dbReference type="Proteomes" id="UP000839052">
    <property type="component" value="Chromosome"/>
</dbReference>
<organism evidence="1 2">
    <name type="scientific">Candidatus Nitrotoga arctica</name>
    <dbReference type="NCBI Taxonomy" id="453162"/>
    <lineage>
        <taxon>Bacteria</taxon>
        <taxon>Pseudomonadati</taxon>
        <taxon>Pseudomonadota</taxon>
        <taxon>Betaproteobacteria</taxon>
        <taxon>Nitrosomonadales</taxon>
        <taxon>Gallionellaceae</taxon>
        <taxon>Candidatus Nitrotoga</taxon>
    </lineage>
</organism>
<accession>A0ABM8Z1K1</accession>
<proteinExistence type="predicted"/>
<gene>
    <name evidence="1" type="ORF">NTG6680_2505</name>
</gene>
<name>A0ABM8Z1K1_9PROT</name>
<sequence>MRTDYFNAAVSVTELKYSTKTTQHSEFSNIIQGKPCNKKISAHVINL</sequence>
<keyword evidence="2" id="KW-1185">Reference proteome</keyword>
<evidence type="ECO:0000313" key="2">
    <source>
        <dbReference type="Proteomes" id="UP000839052"/>
    </source>
</evidence>
<dbReference type="EMBL" id="OU912926">
    <property type="protein sequence ID" value="CAG9933754.1"/>
    <property type="molecule type" value="Genomic_DNA"/>
</dbReference>